<gene>
    <name evidence="14 18" type="primary">rnhB</name>
    <name evidence="18" type="ORF">CF67_14121</name>
</gene>
<dbReference type="AlphaFoldDB" id="A0A084CNY8"/>
<comment type="subcellular location">
    <subcellularLocation>
        <location evidence="4 14">Cytoplasm</location>
    </subcellularLocation>
</comment>
<keyword evidence="13 14" id="KW-0464">Manganese</keyword>
<dbReference type="eggNOG" id="COG0164">
    <property type="taxonomic scope" value="Bacteria"/>
</dbReference>
<evidence type="ECO:0000256" key="11">
    <source>
        <dbReference type="ARBA" id="ARBA00022759"/>
    </source>
</evidence>
<evidence type="ECO:0000256" key="3">
    <source>
        <dbReference type="ARBA" id="ARBA00004065"/>
    </source>
</evidence>
<dbReference type="Pfam" id="PF01351">
    <property type="entry name" value="RNase_HII"/>
    <property type="match status" value="1"/>
</dbReference>
<reference evidence="18 19" key="1">
    <citation type="submission" date="2014-03" db="EMBL/GenBank/DDBJ databases">
        <title>Selection and divergence in the genomes of co-occurring obligate luminous symbionts with specific hosts.</title>
        <authorList>
            <person name="Hendry T.A."/>
            <person name="de Wet J.R."/>
            <person name="Dunlap P.V."/>
        </authorList>
    </citation>
    <scope>NUCLEOTIDE SEQUENCE [LARGE SCALE GENOMIC DNA]</scope>
    <source>
        <strain evidence="18 19">Ppalp.1</strain>
    </source>
</reference>
<dbReference type="OrthoDB" id="9803420at2"/>
<name>A0A084CNY8_9GAMM</name>
<evidence type="ECO:0000256" key="10">
    <source>
        <dbReference type="ARBA" id="ARBA00022723"/>
    </source>
</evidence>
<comment type="cofactor">
    <cofactor evidence="2">
        <name>Mg(2+)</name>
        <dbReference type="ChEBI" id="CHEBI:18420"/>
    </cofactor>
</comment>
<evidence type="ECO:0000256" key="14">
    <source>
        <dbReference type="HAMAP-Rule" id="MF_00052"/>
    </source>
</evidence>
<evidence type="ECO:0000256" key="16">
    <source>
        <dbReference type="RuleBase" id="RU003515"/>
    </source>
</evidence>
<organism evidence="18 19">
    <name type="scientific">Candidatus Photodesmus blepharonis</name>
    <dbReference type="NCBI Taxonomy" id="1179155"/>
    <lineage>
        <taxon>Bacteria</taxon>
        <taxon>Pseudomonadati</taxon>
        <taxon>Pseudomonadota</taxon>
        <taxon>Gammaproteobacteria</taxon>
        <taxon>Vibrionales</taxon>
        <taxon>Vibrionaceae</taxon>
        <taxon>Candidatus Photodesmus</taxon>
    </lineage>
</organism>
<evidence type="ECO:0000313" key="19">
    <source>
        <dbReference type="Proteomes" id="UP000053784"/>
    </source>
</evidence>
<dbReference type="STRING" id="1179155.CF67_14121"/>
<dbReference type="GO" id="GO:0005737">
    <property type="term" value="C:cytoplasm"/>
    <property type="evidence" value="ECO:0007669"/>
    <property type="project" value="UniProtKB-SubCell"/>
</dbReference>
<comment type="function">
    <text evidence="3 14 16">Endonuclease that specifically degrades the RNA of RNA-DNA hybrids.</text>
</comment>
<evidence type="ECO:0000256" key="6">
    <source>
        <dbReference type="ARBA" id="ARBA00012180"/>
    </source>
</evidence>
<evidence type="ECO:0000256" key="4">
    <source>
        <dbReference type="ARBA" id="ARBA00004496"/>
    </source>
</evidence>
<evidence type="ECO:0000256" key="15">
    <source>
        <dbReference type="PROSITE-ProRule" id="PRU01319"/>
    </source>
</evidence>
<evidence type="ECO:0000256" key="12">
    <source>
        <dbReference type="ARBA" id="ARBA00022801"/>
    </source>
</evidence>
<dbReference type="EMBL" id="JGVK01000006">
    <property type="protein sequence ID" value="KEY91517.1"/>
    <property type="molecule type" value="Genomic_DNA"/>
</dbReference>
<feature type="binding site" evidence="14 15">
    <location>
        <position position="118"/>
    </location>
    <ligand>
        <name>a divalent metal cation</name>
        <dbReference type="ChEBI" id="CHEBI:60240"/>
    </ligand>
</feature>
<dbReference type="Gene3D" id="3.30.420.10">
    <property type="entry name" value="Ribonuclease H-like superfamily/Ribonuclease H"/>
    <property type="match status" value="1"/>
</dbReference>
<comment type="similarity">
    <text evidence="5 14 16">Belongs to the RNase HII family.</text>
</comment>
<keyword evidence="8 14" id="KW-0963">Cytoplasm</keyword>
<dbReference type="SUPFAM" id="SSF53098">
    <property type="entry name" value="Ribonuclease H-like"/>
    <property type="match status" value="1"/>
</dbReference>
<dbReference type="FunFam" id="3.30.420.10:FF:000006">
    <property type="entry name" value="Ribonuclease HII"/>
    <property type="match status" value="1"/>
</dbReference>
<dbReference type="GO" id="GO:0006298">
    <property type="term" value="P:mismatch repair"/>
    <property type="evidence" value="ECO:0007669"/>
    <property type="project" value="TreeGrafter"/>
</dbReference>
<dbReference type="PANTHER" id="PTHR10954">
    <property type="entry name" value="RIBONUCLEASE H2 SUBUNIT A"/>
    <property type="match status" value="1"/>
</dbReference>
<dbReference type="PANTHER" id="PTHR10954:SF18">
    <property type="entry name" value="RIBONUCLEASE HII"/>
    <property type="match status" value="1"/>
</dbReference>
<evidence type="ECO:0000313" key="18">
    <source>
        <dbReference type="EMBL" id="KEY91517.1"/>
    </source>
</evidence>
<evidence type="ECO:0000256" key="5">
    <source>
        <dbReference type="ARBA" id="ARBA00007383"/>
    </source>
</evidence>
<comment type="cofactor">
    <cofactor evidence="14 15">
        <name>Mn(2+)</name>
        <dbReference type="ChEBI" id="CHEBI:29035"/>
    </cofactor>
    <cofactor evidence="14 15">
        <name>Mg(2+)</name>
        <dbReference type="ChEBI" id="CHEBI:18420"/>
    </cofactor>
    <text evidence="14 15">Manganese or magnesium. Binds 1 divalent metal ion per monomer in the absence of substrate. May bind a second metal ion after substrate binding.</text>
</comment>
<dbReference type="InterPro" id="IPR024567">
    <property type="entry name" value="RNase_HII/HIII_dom"/>
</dbReference>
<dbReference type="PROSITE" id="PS51975">
    <property type="entry name" value="RNASE_H_2"/>
    <property type="match status" value="1"/>
</dbReference>
<evidence type="ECO:0000256" key="7">
    <source>
        <dbReference type="ARBA" id="ARBA00019179"/>
    </source>
</evidence>
<dbReference type="InterPro" id="IPR012337">
    <property type="entry name" value="RNaseH-like_sf"/>
</dbReference>
<keyword evidence="12 14" id="KW-0378">Hydrolase</keyword>
<dbReference type="HAMAP" id="MF_00052_B">
    <property type="entry name" value="RNase_HII_B"/>
    <property type="match status" value="1"/>
</dbReference>
<keyword evidence="19" id="KW-1185">Reference proteome</keyword>
<dbReference type="NCBIfam" id="NF000595">
    <property type="entry name" value="PRK00015.1-3"/>
    <property type="match status" value="1"/>
</dbReference>
<evidence type="ECO:0000256" key="9">
    <source>
        <dbReference type="ARBA" id="ARBA00022722"/>
    </source>
</evidence>
<evidence type="ECO:0000256" key="13">
    <source>
        <dbReference type="ARBA" id="ARBA00023211"/>
    </source>
</evidence>
<dbReference type="InterPro" id="IPR022898">
    <property type="entry name" value="RNase_HII"/>
</dbReference>
<dbReference type="Proteomes" id="UP000053784">
    <property type="component" value="Unassembled WGS sequence"/>
</dbReference>
<feature type="binding site" evidence="14 15">
    <location>
        <position position="26"/>
    </location>
    <ligand>
        <name>a divalent metal cation</name>
        <dbReference type="ChEBI" id="CHEBI:60240"/>
    </ligand>
</feature>
<feature type="domain" description="RNase H type-2" evidence="17">
    <location>
        <begin position="20"/>
        <end position="207"/>
    </location>
</feature>
<dbReference type="RefSeq" id="WP_034413357.1">
    <property type="nucleotide sequence ID" value="NZ_JGVK01000006.1"/>
</dbReference>
<keyword evidence="11 14" id="KW-0255">Endonuclease</keyword>
<comment type="catalytic activity">
    <reaction evidence="1 14 15 16">
        <text>Endonucleolytic cleavage to 5'-phosphomonoester.</text>
        <dbReference type="EC" id="3.1.26.4"/>
    </reaction>
</comment>
<dbReference type="GO" id="GO:0004523">
    <property type="term" value="F:RNA-DNA hybrid ribonuclease activity"/>
    <property type="evidence" value="ECO:0007669"/>
    <property type="project" value="UniProtKB-UniRule"/>
</dbReference>
<feature type="binding site" evidence="14 15">
    <location>
        <position position="27"/>
    </location>
    <ligand>
        <name>a divalent metal cation</name>
        <dbReference type="ChEBI" id="CHEBI:60240"/>
    </ligand>
</feature>
<evidence type="ECO:0000259" key="17">
    <source>
        <dbReference type="PROSITE" id="PS51975"/>
    </source>
</evidence>
<keyword evidence="9 14" id="KW-0540">Nuclease</keyword>
<dbReference type="CDD" id="cd07182">
    <property type="entry name" value="RNase_HII_bacteria_HII_like"/>
    <property type="match status" value="1"/>
</dbReference>
<accession>A0A084CNY8</accession>
<dbReference type="NCBIfam" id="NF000596">
    <property type="entry name" value="PRK00015.1-4"/>
    <property type="match status" value="1"/>
</dbReference>
<proteinExistence type="inferred from homology"/>
<dbReference type="EC" id="3.1.26.4" evidence="6 14"/>
<dbReference type="GO" id="GO:0032299">
    <property type="term" value="C:ribonuclease H2 complex"/>
    <property type="evidence" value="ECO:0007669"/>
    <property type="project" value="TreeGrafter"/>
</dbReference>
<dbReference type="GO" id="GO:0030145">
    <property type="term" value="F:manganese ion binding"/>
    <property type="evidence" value="ECO:0007669"/>
    <property type="project" value="UniProtKB-UniRule"/>
</dbReference>
<protein>
    <recommendedName>
        <fullName evidence="7 14">Ribonuclease HII</fullName>
        <shortName evidence="14">RNase HII</shortName>
        <ecNumber evidence="6 14">3.1.26.4</ecNumber>
    </recommendedName>
</protein>
<dbReference type="GO" id="GO:0003723">
    <property type="term" value="F:RNA binding"/>
    <property type="evidence" value="ECO:0007669"/>
    <property type="project" value="UniProtKB-UniRule"/>
</dbReference>
<dbReference type="GO" id="GO:0043137">
    <property type="term" value="P:DNA replication, removal of RNA primer"/>
    <property type="evidence" value="ECO:0007669"/>
    <property type="project" value="TreeGrafter"/>
</dbReference>
<sequence>MATRKETAIFPPFIYPEGYRFIAGVDEVGCGSLVGDVVAAAIVLDSNNSIEGLNDSKRLSNKKRLMLFREIQRKSLAWAIGRSSPREIDELNIFRATMIAMQRAVFALSVRPDLVLIDGNKGPKLSMDSISVVKGDSKILEVSAASIVAKVTRDQDMQELDKLYPEFGFAKHKGYPTKAHLAVLKEKGVIDQYRKKFKPVRTRLSLE</sequence>
<evidence type="ECO:0000256" key="1">
    <source>
        <dbReference type="ARBA" id="ARBA00000077"/>
    </source>
</evidence>
<dbReference type="InterPro" id="IPR001352">
    <property type="entry name" value="RNase_HII/HIII"/>
</dbReference>
<evidence type="ECO:0000256" key="2">
    <source>
        <dbReference type="ARBA" id="ARBA00001946"/>
    </source>
</evidence>
<comment type="caution">
    <text evidence="18">The sequence shown here is derived from an EMBL/GenBank/DDBJ whole genome shotgun (WGS) entry which is preliminary data.</text>
</comment>
<keyword evidence="10 14" id="KW-0479">Metal-binding</keyword>
<evidence type="ECO:0000256" key="8">
    <source>
        <dbReference type="ARBA" id="ARBA00022490"/>
    </source>
</evidence>
<dbReference type="InterPro" id="IPR036397">
    <property type="entry name" value="RNaseH_sf"/>
</dbReference>